<feature type="active site" description="Proton donor" evidence="14">
    <location>
        <position position="190"/>
    </location>
</feature>
<evidence type="ECO:0000256" key="4">
    <source>
        <dbReference type="ARBA" id="ARBA00012640"/>
    </source>
</evidence>
<comment type="pathway">
    <text evidence="2">Amino-acid biosynthesis; L-serine biosynthesis; L-serine from 3-phospho-D-glycerate: step 3/3.</text>
</comment>
<dbReference type="InterPro" id="IPR045865">
    <property type="entry name" value="ACT-like_dom_sf"/>
</dbReference>
<dbReference type="InterPro" id="IPR023214">
    <property type="entry name" value="HAD_sf"/>
</dbReference>
<dbReference type="CDD" id="cd07500">
    <property type="entry name" value="HAD_PSP"/>
    <property type="match status" value="1"/>
</dbReference>
<evidence type="ECO:0000256" key="11">
    <source>
        <dbReference type="ARBA" id="ARBA00031693"/>
    </source>
</evidence>
<dbReference type="InterPro" id="IPR049148">
    <property type="entry name" value="PSP_ACT"/>
</dbReference>
<dbReference type="CDD" id="cd04870">
    <property type="entry name" value="ACT_PSP_1"/>
    <property type="match status" value="1"/>
</dbReference>
<sequence>MSTQPMILVTMTGPDRPGIIAAMTGHIAAAGARIRDIEQTVTHTLLSLSVIIDFTTGDSDQKPLIKDLLFLAKEWGLDLDFQVIDEQDYRRRSNRNAYVLTIMGGEVNAAALARVSAILAEHQVNIERISKLTQGQLRCVEFLVTVPEAFDVKAINRQLLHAGATLGVDVAVQKESLHRRAKRLVVMDMDSTLIQIEVIDELARIAGVGDEVARITDQAMNGEIDFNEALRQRVALLAGLSAEALEQVYQNIPFTPGARTLVRILKRLGFKTAVISGGFNFFTNRLKEDLGLDYAFANGLQIADGQVTGRLDGPVVDGARKAELLEEIARREGIALDQVIAIGDGANDLPMLGRAGLGIAFNAKARVREQADTHINQQSLDSILYLLGLSEWEMAELDQ</sequence>
<dbReference type="KEGG" id="gsb:GSUB_13335"/>
<dbReference type="SFLD" id="SFLDG01137">
    <property type="entry name" value="C1.6.1:_Phosphoserine_Phosphat"/>
    <property type="match status" value="1"/>
</dbReference>
<dbReference type="Pfam" id="PF12710">
    <property type="entry name" value="HAD"/>
    <property type="match status" value="1"/>
</dbReference>
<dbReference type="GO" id="GO:0000287">
    <property type="term" value="F:magnesium ion binding"/>
    <property type="evidence" value="ECO:0007669"/>
    <property type="project" value="TreeGrafter"/>
</dbReference>
<dbReference type="HOGENOM" id="CLU_036368_0_0_7"/>
<proteinExistence type="inferred from homology"/>
<dbReference type="InterPro" id="IPR036412">
    <property type="entry name" value="HAD-like_sf"/>
</dbReference>
<dbReference type="InterPro" id="IPR002912">
    <property type="entry name" value="ACT_dom"/>
</dbReference>
<organism evidence="16 17">
    <name type="scientific">Geoalkalibacter subterraneus</name>
    <dbReference type="NCBI Taxonomy" id="483547"/>
    <lineage>
        <taxon>Bacteria</taxon>
        <taxon>Pseudomonadati</taxon>
        <taxon>Thermodesulfobacteriota</taxon>
        <taxon>Desulfuromonadia</taxon>
        <taxon>Desulfuromonadales</taxon>
        <taxon>Geoalkalibacteraceae</taxon>
        <taxon>Geoalkalibacter</taxon>
    </lineage>
</organism>
<dbReference type="Gene3D" id="1.10.150.210">
    <property type="entry name" value="Phosphoserine phosphatase, domain 2"/>
    <property type="match status" value="1"/>
</dbReference>
<keyword evidence="6" id="KW-0028">Amino-acid biosynthesis</keyword>
<dbReference type="STRING" id="483547.GSUB_13335"/>
<dbReference type="SUPFAM" id="SSF55021">
    <property type="entry name" value="ACT-like"/>
    <property type="match status" value="2"/>
</dbReference>
<dbReference type="EC" id="3.1.3.3" evidence="4"/>
<dbReference type="GO" id="GO:0036424">
    <property type="term" value="F:L-phosphoserine phosphatase activity"/>
    <property type="evidence" value="ECO:0007669"/>
    <property type="project" value="InterPro"/>
</dbReference>
<dbReference type="NCBIfam" id="TIGR00338">
    <property type="entry name" value="serB"/>
    <property type="match status" value="1"/>
</dbReference>
<dbReference type="PROSITE" id="PS51671">
    <property type="entry name" value="ACT"/>
    <property type="match status" value="1"/>
</dbReference>
<dbReference type="RefSeq" id="WP_040201226.1">
    <property type="nucleotide sequence ID" value="NZ_CP010311.1"/>
</dbReference>
<evidence type="ECO:0000313" key="16">
    <source>
        <dbReference type="EMBL" id="AJF07344.1"/>
    </source>
</evidence>
<dbReference type="SFLD" id="SFLDF00029">
    <property type="entry name" value="phosphoserine_phosphatase"/>
    <property type="match status" value="1"/>
</dbReference>
<dbReference type="GO" id="GO:0006564">
    <property type="term" value="P:L-serine biosynthetic process"/>
    <property type="evidence" value="ECO:0007669"/>
    <property type="project" value="UniProtKB-KW"/>
</dbReference>
<evidence type="ECO:0000259" key="15">
    <source>
        <dbReference type="PROSITE" id="PS51671"/>
    </source>
</evidence>
<dbReference type="InterPro" id="IPR050582">
    <property type="entry name" value="HAD-like_SerB"/>
</dbReference>
<keyword evidence="17" id="KW-1185">Reference proteome</keyword>
<evidence type="ECO:0000256" key="8">
    <source>
        <dbReference type="ARBA" id="ARBA00022801"/>
    </source>
</evidence>
<dbReference type="SFLD" id="SFLDG01136">
    <property type="entry name" value="C1.6:_Phosphoserine_Phosphatas"/>
    <property type="match status" value="1"/>
</dbReference>
<dbReference type="SFLD" id="SFLDS00003">
    <property type="entry name" value="Haloacid_Dehalogenase"/>
    <property type="match status" value="1"/>
</dbReference>
<evidence type="ECO:0000256" key="9">
    <source>
        <dbReference type="ARBA" id="ARBA00022842"/>
    </source>
</evidence>
<reference evidence="16 17" key="1">
    <citation type="journal article" date="2015" name="Genome Announc.">
        <title>Genomes of Geoalkalibacter ferrihydriticus Z-0531T and Geoalkalibacter subterraneus Red1T, Two Haloalkaliphilic Metal-Reducing Deltaproteobacteria.</title>
        <authorList>
            <person name="Badalamenti J.P."/>
            <person name="Krajmalnik-Brown R."/>
            <person name="Torres C.I."/>
            <person name="Bond D.R."/>
        </authorList>
    </citation>
    <scope>NUCLEOTIDE SEQUENCE [LARGE SCALE GENOMIC DNA]</scope>
    <source>
        <strain evidence="16 17">Red1</strain>
    </source>
</reference>
<evidence type="ECO:0000256" key="3">
    <source>
        <dbReference type="ARBA" id="ARBA00009184"/>
    </source>
</evidence>
<dbReference type="OrthoDB" id="9792539at2"/>
<evidence type="ECO:0000256" key="10">
    <source>
        <dbReference type="ARBA" id="ARBA00023299"/>
    </source>
</evidence>
<keyword evidence="7" id="KW-0479">Metal-binding</keyword>
<keyword evidence="9" id="KW-0460">Magnesium</keyword>
<dbReference type="Pfam" id="PF21086">
    <property type="entry name" value="ACT_PSP_2"/>
    <property type="match status" value="1"/>
</dbReference>
<dbReference type="UniPathway" id="UPA00135">
    <property type="reaction ID" value="UER00198"/>
</dbReference>
<comment type="similarity">
    <text evidence="3">Belongs to the HAD-like hydrolase superfamily. SerB family.</text>
</comment>
<evidence type="ECO:0000256" key="13">
    <source>
        <dbReference type="ARBA" id="ARBA00048523"/>
    </source>
</evidence>
<dbReference type="FunFam" id="1.10.150.210:FF:000001">
    <property type="entry name" value="Phosphoserine phosphatase"/>
    <property type="match status" value="1"/>
</dbReference>
<dbReference type="Gene3D" id="3.40.50.1000">
    <property type="entry name" value="HAD superfamily/HAD-like"/>
    <property type="match status" value="1"/>
</dbReference>
<evidence type="ECO:0000313" key="17">
    <source>
        <dbReference type="Proteomes" id="UP000035036"/>
    </source>
</evidence>
<keyword evidence="8" id="KW-0378">Hydrolase</keyword>
<gene>
    <name evidence="16" type="ORF">GSUB_13335</name>
</gene>
<accession>A0A0B5FRR6</accession>
<feature type="domain" description="ACT" evidence="15">
    <location>
        <begin position="8"/>
        <end position="86"/>
    </location>
</feature>
<evidence type="ECO:0000256" key="5">
    <source>
        <dbReference type="ARBA" id="ARBA00015196"/>
    </source>
</evidence>
<dbReference type="InterPro" id="IPR004469">
    <property type="entry name" value="PSP"/>
</dbReference>
<dbReference type="EMBL" id="CP010311">
    <property type="protein sequence ID" value="AJF07344.1"/>
    <property type="molecule type" value="Genomic_DNA"/>
</dbReference>
<feature type="active site" description="Nucleophile" evidence="14">
    <location>
        <position position="188"/>
    </location>
</feature>
<dbReference type="GO" id="GO:0005737">
    <property type="term" value="C:cytoplasm"/>
    <property type="evidence" value="ECO:0007669"/>
    <property type="project" value="TreeGrafter"/>
</dbReference>
<dbReference type="NCBIfam" id="TIGR01488">
    <property type="entry name" value="HAD-SF-IB"/>
    <property type="match status" value="1"/>
</dbReference>
<dbReference type="PANTHER" id="PTHR43344">
    <property type="entry name" value="PHOSPHOSERINE PHOSPHATASE"/>
    <property type="match status" value="1"/>
</dbReference>
<comment type="catalytic activity">
    <reaction evidence="13">
        <text>O-phospho-D-serine + H2O = D-serine + phosphate</text>
        <dbReference type="Rhea" id="RHEA:24873"/>
        <dbReference type="ChEBI" id="CHEBI:15377"/>
        <dbReference type="ChEBI" id="CHEBI:35247"/>
        <dbReference type="ChEBI" id="CHEBI:43474"/>
        <dbReference type="ChEBI" id="CHEBI:58680"/>
        <dbReference type="EC" id="3.1.3.3"/>
    </reaction>
</comment>
<dbReference type="Gene3D" id="3.30.70.260">
    <property type="match status" value="2"/>
</dbReference>
<evidence type="ECO:0000256" key="12">
    <source>
        <dbReference type="ARBA" id="ARBA00048138"/>
    </source>
</evidence>
<evidence type="ECO:0000256" key="14">
    <source>
        <dbReference type="PIRSR" id="PIRSR604469-1"/>
    </source>
</evidence>
<dbReference type="SUPFAM" id="SSF56784">
    <property type="entry name" value="HAD-like"/>
    <property type="match status" value="1"/>
</dbReference>
<dbReference type="AlphaFoldDB" id="A0A0B5FRR6"/>
<evidence type="ECO:0000256" key="2">
    <source>
        <dbReference type="ARBA" id="ARBA00005135"/>
    </source>
</evidence>
<evidence type="ECO:0000256" key="6">
    <source>
        <dbReference type="ARBA" id="ARBA00022605"/>
    </source>
</evidence>
<keyword evidence="10" id="KW-0718">Serine biosynthesis</keyword>
<dbReference type="PANTHER" id="PTHR43344:SF2">
    <property type="entry name" value="PHOSPHOSERINE PHOSPHATASE"/>
    <property type="match status" value="1"/>
</dbReference>
<evidence type="ECO:0000256" key="7">
    <source>
        <dbReference type="ARBA" id="ARBA00022723"/>
    </source>
</evidence>
<name>A0A0B5FRR6_9BACT</name>
<evidence type="ECO:0000256" key="1">
    <source>
        <dbReference type="ARBA" id="ARBA00001946"/>
    </source>
</evidence>
<dbReference type="Pfam" id="PF13740">
    <property type="entry name" value="ACT_6"/>
    <property type="match status" value="1"/>
</dbReference>
<protein>
    <recommendedName>
        <fullName evidence="5">Phosphoserine phosphatase</fullName>
        <ecNumber evidence="4">3.1.3.3</ecNumber>
    </recommendedName>
    <alternativeName>
        <fullName evidence="11">O-phosphoserine phosphohydrolase</fullName>
    </alternativeName>
</protein>
<dbReference type="Proteomes" id="UP000035036">
    <property type="component" value="Chromosome"/>
</dbReference>
<comment type="cofactor">
    <cofactor evidence="1">
        <name>Mg(2+)</name>
        <dbReference type="ChEBI" id="CHEBI:18420"/>
    </cofactor>
</comment>
<comment type="catalytic activity">
    <reaction evidence="12">
        <text>O-phospho-L-serine + H2O = L-serine + phosphate</text>
        <dbReference type="Rhea" id="RHEA:21208"/>
        <dbReference type="ChEBI" id="CHEBI:15377"/>
        <dbReference type="ChEBI" id="CHEBI:33384"/>
        <dbReference type="ChEBI" id="CHEBI:43474"/>
        <dbReference type="ChEBI" id="CHEBI:57524"/>
        <dbReference type="EC" id="3.1.3.3"/>
    </reaction>
</comment>